<evidence type="ECO:0008006" key="5">
    <source>
        <dbReference type="Google" id="ProtNLM"/>
    </source>
</evidence>
<keyword evidence="2" id="KW-1133">Transmembrane helix</keyword>
<accession>A0A9W8AQ72</accession>
<feature type="region of interest" description="Disordered" evidence="1">
    <location>
        <begin position="1"/>
        <end position="25"/>
    </location>
</feature>
<dbReference type="OrthoDB" id="10436937at2759"/>
<comment type="caution">
    <text evidence="3">The sequence shown here is derived from an EMBL/GenBank/DDBJ whole genome shotgun (WGS) entry which is preliminary data.</text>
</comment>
<feature type="region of interest" description="Disordered" evidence="1">
    <location>
        <begin position="166"/>
        <end position="186"/>
    </location>
</feature>
<protein>
    <recommendedName>
        <fullName evidence="5">Transmembrane protein 242</fullName>
    </recommendedName>
</protein>
<proteinExistence type="predicted"/>
<name>A0A9W8AQ72_9FUNG</name>
<evidence type="ECO:0000256" key="1">
    <source>
        <dbReference type="SAM" id="MobiDB-lite"/>
    </source>
</evidence>
<organism evidence="3 4">
    <name type="scientific">Dispira parvispora</name>
    <dbReference type="NCBI Taxonomy" id="1520584"/>
    <lineage>
        <taxon>Eukaryota</taxon>
        <taxon>Fungi</taxon>
        <taxon>Fungi incertae sedis</taxon>
        <taxon>Zoopagomycota</taxon>
        <taxon>Kickxellomycotina</taxon>
        <taxon>Dimargaritomycetes</taxon>
        <taxon>Dimargaritales</taxon>
        <taxon>Dimargaritaceae</taxon>
        <taxon>Dispira</taxon>
    </lineage>
</organism>
<reference evidence="3" key="1">
    <citation type="submission" date="2022-07" db="EMBL/GenBank/DDBJ databases">
        <title>Phylogenomic reconstructions and comparative analyses of Kickxellomycotina fungi.</title>
        <authorList>
            <person name="Reynolds N.K."/>
            <person name="Stajich J.E."/>
            <person name="Barry K."/>
            <person name="Grigoriev I.V."/>
            <person name="Crous P."/>
            <person name="Smith M.E."/>
        </authorList>
    </citation>
    <scope>NUCLEOTIDE SEQUENCE</scope>
    <source>
        <strain evidence="3">RSA 1196</strain>
    </source>
</reference>
<dbReference type="AlphaFoldDB" id="A0A9W8AQ72"/>
<evidence type="ECO:0000313" key="4">
    <source>
        <dbReference type="Proteomes" id="UP001150925"/>
    </source>
</evidence>
<dbReference type="EMBL" id="JANBPY010001116">
    <property type="protein sequence ID" value="KAJ1961550.1"/>
    <property type="molecule type" value="Genomic_DNA"/>
</dbReference>
<dbReference type="Proteomes" id="UP001150925">
    <property type="component" value="Unassembled WGS sequence"/>
</dbReference>
<feature type="transmembrane region" description="Helical" evidence="2">
    <location>
        <begin position="92"/>
        <end position="111"/>
    </location>
</feature>
<keyword evidence="2" id="KW-0812">Transmembrane</keyword>
<evidence type="ECO:0000256" key="2">
    <source>
        <dbReference type="SAM" id="Phobius"/>
    </source>
</evidence>
<keyword evidence="4" id="KW-1185">Reference proteome</keyword>
<feature type="compositionally biased region" description="Basic and acidic residues" evidence="1">
    <location>
        <begin position="1"/>
        <end position="15"/>
    </location>
</feature>
<feature type="compositionally biased region" description="Low complexity" evidence="1">
    <location>
        <begin position="168"/>
        <end position="186"/>
    </location>
</feature>
<keyword evidence="2" id="KW-0472">Membrane</keyword>
<feature type="transmembrane region" description="Helical" evidence="2">
    <location>
        <begin position="33"/>
        <end position="51"/>
    </location>
</feature>
<gene>
    <name evidence="3" type="ORF">IWQ62_003825</name>
</gene>
<sequence>MSNSDPSRENARRADSPQSSVPAEEPPLDTVKMMALAGVAFSIGLAGSLWFTRQKSTRTRRGGIENQHAKVIARMTMSQVQRQARTTAFKSLAYATGLTLGIAGAVALGVGKATGTSNMREFSEWLQHTADTRFKSLKSKSSIDTDNAAGLKENGDQALTEIFTSMLEQEQSTSSTESGTGSKTGD</sequence>
<evidence type="ECO:0000313" key="3">
    <source>
        <dbReference type="EMBL" id="KAJ1961550.1"/>
    </source>
</evidence>